<dbReference type="GO" id="GO:0016301">
    <property type="term" value="F:kinase activity"/>
    <property type="evidence" value="ECO:0007669"/>
    <property type="project" value="UniProtKB-KW"/>
</dbReference>
<keyword evidence="3" id="KW-1185">Reference proteome</keyword>
<dbReference type="AlphaFoldDB" id="A0A5A7QB49"/>
<evidence type="ECO:0000256" key="1">
    <source>
        <dbReference type="SAM" id="MobiDB-lite"/>
    </source>
</evidence>
<organism evidence="2 3">
    <name type="scientific">Striga asiatica</name>
    <name type="common">Asiatic witchweed</name>
    <name type="synonym">Buchnera asiatica</name>
    <dbReference type="NCBI Taxonomy" id="4170"/>
    <lineage>
        <taxon>Eukaryota</taxon>
        <taxon>Viridiplantae</taxon>
        <taxon>Streptophyta</taxon>
        <taxon>Embryophyta</taxon>
        <taxon>Tracheophyta</taxon>
        <taxon>Spermatophyta</taxon>
        <taxon>Magnoliopsida</taxon>
        <taxon>eudicotyledons</taxon>
        <taxon>Gunneridae</taxon>
        <taxon>Pentapetalae</taxon>
        <taxon>asterids</taxon>
        <taxon>lamiids</taxon>
        <taxon>Lamiales</taxon>
        <taxon>Orobanchaceae</taxon>
        <taxon>Buchnereae</taxon>
        <taxon>Striga</taxon>
    </lineage>
</organism>
<feature type="compositionally biased region" description="Low complexity" evidence="1">
    <location>
        <begin position="54"/>
        <end position="64"/>
    </location>
</feature>
<reference evidence="3" key="1">
    <citation type="journal article" date="2019" name="Curr. Biol.">
        <title>Genome Sequence of Striga asiatica Provides Insight into the Evolution of Plant Parasitism.</title>
        <authorList>
            <person name="Yoshida S."/>
            <person name="Kim S."/>
            <person name="Wafula E.K."/>
            <person name="Tanskanen J."/>
            <person name="Kim Y.M."/>
            <person name="Honaas L."/>
            <person name="Yang Z."/>
            <person name="Spallek T."/>
            <person name="Conn C.E."/>
            <person name="Ichihashi Y."/>
            <person name="Cheong K."/>
            <person name="Cui S."/>
            <person name="Der J.P."/>
            <person name="Gundlach H."/>
            <person name="Jiao Y."/>
            <person name="Hori C."/>
            <person name="Ishida J.K."/>
            <person name="Kasahara H."/>
            <person name="Kiba T."/>
            <person name="Kim M.S."/>
            <person name="Koo N."/>
            <person name="Laohavisit A."/>
            <person name="Lee Y.H."/>
            <person name="Lumba S."/>
            <person name="McCourt P."/>
            <person name="Mortimer J.C."/>
            <person name="Mutuku J.M."/>
            <person name="Nomura T."/>
            <person name="Sasaki-Sekimoto Y."/>
            <person name="Seto Y."/>
            <person name="Wang Y."/>
            <person name="Wakatake T."/>
            <person name="Sakakibara H."/>
            <person name="Demura T."/>
            <person name="Yamaguchi S."/>
            <person name="Yoneyama K."/>
            <person name="Manabe R.I."/>
            <person name="Nelson D.C."/>
            <person name="Schulman A.H."/>
            <person name="Timko M.P."/>
            <person name="dePamphilis C.W."/>
            <person name="Choi D."/>
            <person name="Shirasu K."/>
        </authorList>
    </citation>
    <scope>NUCLEOTIDE SEQUENCE [LARGE SCALE GENOMIC DNA]</scope>
    <source>
        <strain evidence="3">cv. UVA1</strain>
    </source>
</reference>
<dbReference type="Proteomes" id="UP000325081">
    <property type="component" value="Unassembled WGS sequence"/>
</dbReference>
<sequence>MGPDLGKAVQDAPRDVDPTAYLGKGGRDRRSDDSGQAVEDLEERGGLGEEEGFFDGCVDRAVAGGEEGGARDVEDLGPAEEEGPVVEDEVGSPEGGEYSGHPIMDWRRVFGFVGIEEMETLVYLLGSQEKDKMNA</sequence>
<comment type="caution">
    <text evidence="2">The sequence shown here is derived from an EMBL/GenBank/DDBJ whole genome shotgun (WGS) entry which is preliminary data.</text>
</comment>
<gene>
    <name evidence="2" type="ORF">STAS_19041</name>
</gene>
<proteinExistence type="predicted"/>
<dbReference type="EMBL" id="BKCP01006294">
    <property type="protein sequence ID" value="GER42264.1"/>
    <property type="molecule type" value="Genomic_DNA"/>
</dbReference>
<feature type="region of interest" description="Disordered" evidence="1">
    <location>
        <begin position="1"/>
        <end position="101"/>
    </location>
</feature>
<evidence type="ECO:0000313" key="2">
    <source>
        <dbReference type="EMBL" id="GER42264.1"/>
    </source>
</evidence>
<feature type="compositionally biased region" description="Acidic residues" evidence="1">
    <location>
        <begin position="75"/>
        <end position="91"/>
    </location>
</feature>
<protein>
    <submittedName>
        <fullName evidence="2">Protein kinase superfamily protein</fullName>
    </submittedName>
</protein>
<keyword evidence="2" id="KW-0808">Transferase</keyword>
<evidence type="ECO:0000313" key="3">
    <source>
        <dbReference type="Proteomes" id="UP000325081"/>
    </source>
</evidence>
<accession>A0A5A7QB49</accession>
<keyword evidence="2" id="KW-0418">Kinase</keyword>
<name>A0A5A7QB49_STRAF</name>